<sequence length="905" mass="99680">MFRPETPQSLSQVPWEEDDQQSIEESGTPDSVIRHPIEHTREETPEIPEVEATIRAPGSGLKTRNSVSRREIEATNDEDEPPLPLPARGLGRPSSMEPLARPSSSDSRPKSSDFRPKSADLNIEAMKLDLPVSEIGGLGLDAEFDRVIEAQKVAPLSFTSPTSPAFTSSAHFPPSSAEHVDGTAYSPHNKRLSANQTYRTQKGYLMRHNTKVVVARSGRDFSDEVKTKVGDGTASDAGQASMTRDGTKLANSSPRKASESKPYQTMPWDSKVRRKSIRTASGEVRKKAKEGPAPPLPGMESAVNGLGALEETNGDDEWEEGTERGRLFVKVIGVKDLDLPIPKHERTNFQLTLDNGLHCVTTSWLELGRSAPIGQEFELVVLNDLEFQLTLQTKLTPPPKPAAAPVPSPTKAPASPTKGSISKSKGFFASLAMSPKKRREQERLLKEEAERQAQQEARETQRRQQEEASRRQQQQRNAGPATAWDLLHTLVGGDGSFARAYISLKSHERSCFGRPFVVDIPCYNEWALEDNDRIVSSVKSKQRGHGPVRRPPYEVGKLQLQLLYVPKPRGAREEEMPKSMNAAVREMREAEEVKERSWEGILSQQGGDCPYWRRRFFKLTNSKLTAYHETSRQPRATINLAKASKLIDDKRSLVSDDNGGNAKKSGGRRKSAFAEEEEGYMFVEEGFRLRFSNGETIDFYADSREQKNGWMKVLSEAVGKQEVEGKKSAWSAAVLAHEAKHGKPEQAREVESLAAATTSATTSHQQQQQQQQQQQRPAGHARTKSVPDPSSWVAGKHSKATEGGPDRVAPQPPSKETPSRYGPQPRQSATGQRERRDNQTWTLFPDVYPLSPAAAASAPCLMVGGGSAAAVQQVQTAARTWWKAWHRGGGGGGNGTARVAEVGQS</sequence>
<keyword evidence="2" id="KW-1185">Reference proteome</keyword>
<accession>A0ACC3D7T1</accession>
<name>A0ACC3D7T1_9PEZI</name>
<comment type="caution">
    <text evidence="1">The sequence shown here is derived from an EMBL/GenBank/DDBJ whole genome shotgun (WGS) entry which is preliminary data.</text>
</comment>
<gene>
    <name evidence="1" type="ORF">LTS18_002500</name>
</gene>
<reference evidence="1" key="1">
    <citation type="submission" date="2024-09" db="EMBL/GenBank/DDBJ databases">
        <title>Black Yeasts Isolated from many extreme environments.</title>
        <authorList>
            <person name="Coleine C."/>
            <person name="Stajich J.E."/>
            <person name="Selbmann L."/>
        </authorList>
    </citation>
    <scope>NUCLEOTIDE SEQUENCE</scope>
    <source>
        <strain evidence="1">CCFEE 5737</strain>
    </source>
</reference>
<dbReference type="EMBL" id="JAWDJW010006960">
    <property type="protein sequence ID" value="KAK3063170.1"/>
    <property type="molecule type" value="Genomic_DNA"/>
</dbReference>
<dbReference type="Proteomes" id="UP001186974">
    <property type="component" value="Unassembled WGS sequence"/>
</dbReference>
<evidence type="ECO:0000313" key="1">
    <source>
        <dbReference type="EMBL" id="KAK3063170.1"/>
    </source>
</evidence>
<evidence type="ECO:0000313" key="2">
    <source>
        <dbReference type="Proteomes" id="UP001186974"/>
    </source>
</evidence>
<protein>
    <submittedName>
        <fullName evidence="1">Uncharacterized protein</fullName>
    </submittedName>
</protein>
<organism evidence="1 2">
    <name type="scientific">Coniosporium uncinatum</name>
    <dbReference type="NCBI Taxonomy" id="93489"/>
    <lineage>
        <taxon>Eukaryota</taxon>
        <taxon>Fungi</taxon>
        <taxon>Dikarya</taxon>
        <taxon>Ascomycota</taxon>
        <taxon>Pezizomycotina</taxon>
        <taxon>Dothideomycetes</taxon>
        <taxon>Dothideomycetes incertae sedis</taxon>
        <taxon>Coniosporium</taxon>
    </lineage>
</organism>
<proteinExistence type="predicted"/>